<dbReference type="EMBL" id="CM034399">
    <property type="protein sequence ID" value="KAJ0176887.1"/>
    <property type="molecule type" value="Genomic_DNA"/>
</dbReference>
<comment type="caution">
    <text evidence="1">The sequence shown here is derived from an EMBL/GenBank/DDBJ whole genome shotgun (WGS) entry which is preliminary data.</text>
</comment>
<evidence type="ECO:0000313" key="2">
    <source>
        <dbReference type="Proteomes" id="UP000824533"/>
    </source>
</evidence>
<sequence length="532" mass="58538">MGFDKVVYSSVAENNAKVPPALKVKAFGARHIQVLMLMICLTVAISIRAQLSVSMVAMTSSRAFNHTFCDQIMNNGTSPEGNITEKVSESCKVEDIKGWSVYRKYDWDKPTQEMIMFAFFVGYTSMMLPMGVIAQKFGGKVPIMVALLVSGVTSIISPWVPIFSGWIGLCAIRLVQGMTQAAFYPSIHTTLGKWAPLCERGRLSSYVYSGSQLGTILVFQISGVFAGSPSLGWPATFWLCGVLSLVCCGLLGWLGAATPQAHPNITAEEMAFIMQDGNADMGLKKCATPWKHILTSTAVWGLVASHAGSAAGYLLVLTETPTYMSHILGVDIKKNGVYSSLPYIAMYMMALFFGFLSDFMVNRKIMSVVNIRRTCNTIGMVVSAIFMLGFSYTKTTWLALVLLVISLGLHSGVHVGFHINHIDLAPNFAGPIMAIGNMIANLTGLLIPVIVSNVVKDDVKNQQRWQIVFIILAAFQFVTNAIFVIFVKGNVQPWNFYESEQTDQEDDRKEEFKVLKEKTKSLVKEKDALENK</sequence>
<accession>A0ACC1D0E5</accession>
<protein>
    <submittedName>
        <fullName evidence="1">Uncharacterized protein</fullName>
    </submittedName>
</protein>
<name>A0ACC1D0E5_9NEOP</name>
<proteinExistence type="predicted"/>
<evidence type="ECO:0000313" key="1">
    <source>
        <dbReference type="EMBL" id="KAJ0176887.1"/>
    </source>
</evidence>
<dbReference type="Proteomes" id="UP000824533">
    <property type="component" value="Linkage Group LG13"/>
</dbReference>
<reference evidence="1 2" key="1">
    <citation type="journal article" date="2021" name="Front. Genet.">
        <title>Chromosome-Level Genome Assembly Reveals Significant Gene Expansion in the Toll and IMD Signaling Pathways of Dendrolimus kikuchii.</title>
        <authorList>
            <person name="Zhou J."/>
            <person name="Wu P."/>
            <person name="Xiong Z."/>
            <person name="Liu N."/>
            <person name="Zhao N."/>
            <person name="Ji M."/>
            <person name="Qiu Y."/>
            <person name="Yang B."/>
        </authorList>
    </citation>
    <scope>NUCLEOTIDE SEQUENCE [LARGE SCALE GENOMIC DNA]</scope>
    <source>
        <strain evidence="1">Ann1</strain>
    </source>
</reference>
<organism evidence="1 2">
    <name type="scientific">Dendrolimus kikuchii</name>
    <dbReference type="NCBI Taxonomy" id="765133"/>
    <lineage>
        <taxon>Eukaryota</taxon>
        <taxon>Metazoa</taxon>
        <taxon>Ecdysozoa</taxon>
        <taxon>Arthropoda</taxon>
        <taxon>Hexapoda</taxon>
        <taxon>Insecta</taxon>
        <taxon>Pterygota</taxon>
        <taxon>Neoptera</taxon>
        <taxon>Endopterygota</taxon>
        <taxon>Lepidoptera</taxon>
        <taxon>Glossata</taxon>
        <taxon>Ditrysia</taxon>
        <taxon>Bombycoidea</taxon>
        <taxon>Lasiocampidae</taxon>
        <taxon>Dendrolimus</taxon>
    </lineage>
</organism>
<keyword evidence="2" id="KW-1185">Reference proteome</keyword>
<gene>
    <name evidence="1" type="ORF">K1T71_008066</name>
</gene>